<evidence type="ECO:0000313" key="2">
    <source>
        <dbReference type="EMBL" id="OMJ79928.1"/>
    </source>
</evidence>
<name>A0A1R2BSZ7_9CILI</name>
<accession>A0A1R2BSZ7</accession>
<dbReference type="Proteomes" id="UP000187209">
    <property type="component" value="Unassembled WGS sequence"/>
</dbReference>
<dbReference type="EMBL" id="MPUH01000448">
    <property type="protein sequence ID" value="OMJ79928.1"/>
    <property type="molecule type" value="Genomic_DNA"/>
</dbReference>
<evidence type="ECO:0000256" key="1">
    <source>
        <dbReference type="SAM" id="MobiDB-lite"/>
    </source>
</evidence>
<reference evidence="2 3" key="1">
    <citation type="submission" date="2016-11" db="EMBL/GenBank/DDBJ databases">
        <title>The macronuclear genome of Stentor coeruleus: a giant cell with tiny introns.</title>
        <authorList>
            <person name="Slabodnick M."/>
            <person name="Ruby J.G."/>
            <person name="Reiff S.B."/>
            <person name="Swart E.C."/>
            <person name="Gosai S."/>
            <person name="Prabakaran S."/>
            <person name="Witkowska E."/>
            <person name="Larue G.E."/>
            <person name="Fisher S."/>
            <person name="Freeman R.M."/>
            <person name="Gunawardena J."/>
            <person name="Chu W."/>
            <person name="Stover N.A."/>
            <person name="Gregory B.D."/>
            <person name="Nowacki M."/>
            <person name="Derisi J."/>
            <person name="Roy S.W."/>
            <person name="Marshall W.F."/>
            <person name="Sood P."/>
        </authorList>
    </citation>
    <scope>NUCLEOTIDE SEQUENCE [LARGE SCALE GENOMIC DNA]</scope>
    <source>
        <strain evidence="2">WM001</strain>
    </source>
</reference>
<feature type="compositionally biased region" description="Basic and acidic residues" evidence="1">
    <location>
        <begin position="1"/>
        <end position="10"/>
    </location>
</feature>
<evidence type="ECO:0000313" key="3">
    <source>
        <dbReference type="Proteomes" id="UP000187209"/>
    </source>
</evidence>
<dbReference type="OrthoDB" id="325741at2759"/>
<protein>
    <submittedName>
        <fullName evidence="2">Uncharacterized protein</fullName>
    </submittedName>
</protein>
<keyword evidence="3" id="KW-1185">Reference proteome</keyword>
<comment type="caution">
    <text evidence="2">The sequence shown here is derived from an EMBL/GenBank/DDBJ whole genome shotgun (WGS) entry which is preliminary data.</text>
</comment>
<gene>
    <name evidence="2" type="ORF">SteCoe_19960</name>
</gene>
<dbReference type="AlphaFoldDB" id="A0A1R2BSZ7"/>
<proteinExistence type="predicted"/>
<organism evidence="2 3">
    <name type="scientific">Stentor coeruleus</name>
    <dbReference type="NCBI Taxonomy" id="5963"/>
    <lineage>
        <taxon>Eukaryota</taxon>
        <taxon>Sar</taxon>
        <taxon>Alveolata</taxon>
        <taxon>Ciliophora</taxon>
        <taxon>Postciliodesmatophora</taxon>
        <taxon>Heterotrichea</taxon>
        <taxon>Heterotrichida</taxon>
        <taxon>Stentoridae</taxon>
        <taxon>Stentor</taxon>
    </lineage>
</organism>
<sequence length="459" mass="53242">MEDQQMKEDVSNLTRRLTEPASSIPEKTSGHFFCTCSVCFSHNKASKTIRSTIQAKEDFANYEGKEKSFTWLLKELGKASKNNLIKINIPETVVFRKSKPNFLIYQRPDRTLKTTDSAQKLKLPELKKLFSFISRQRKREEGPLTKPLKQEVYGKETALVRYMLRECDNESAFIPASYEGGALRVMQEAEFTDLMLERAGSPIWKKISYIQTVVKCKVGIGETYVMTYYSHDANDTQAILELQQIGKDDSEAFESSFMSSIEKYGEYICKKIAYILAIYAQQELLRFCPEFIMDDNGKVWLTYATKIAVREIEIGDKNQEILFKRVDLRNVESKERLNEELQNGFNEPRAPHQLRMLSQMSKHYVELKDKMGINELFKEKPKDPLSSEAFSKLRPFSPYSLYELIEPASLKKIQEKELQRKKSVRIRTARASMSSRTLDTQRKNMWFVRSCAVGVRKIT</sequence>
<feature type="region of interest" description="Disordered" evidence="1">
    <location>
        <begin position="1"/>
        <end position="21"/>
    </location>
</feature>